<dbReference type="HAMAP" id="MF_01820">
    <property type="entry name" value="GTPase_RsgA"/>
    <property type="match status" value="1"/>
</dbReference>
<keyword evidence="3" id="KW-0479">Metal-binding</keyword>
<dbReference type="Gene3D" id="2.40.50.140">
    <property type="entry name" value="Nucleic acid-binding proteins"/>
    <property type="match status" value="1"/>
</dbReference>
<comment type="caution">
    <text evidence="3">Lacks conserved residue(s) required for the propagation of feature annotation.</text>
</comment>
<dbReference type="PANTHER" id="PTHR32120:SF11">
    <property type="entry name" value="SMALL RIBOSOMAL SUBUNIT BIOGENESIS GTPASE RSGA 1, MITOCHONDRIAL-RELATED"/>
    <property type="match status" value="1"/>
</dbReference>
<evidence type="ECO:0000259" key="5">
    <source>
        <dbReference type="PROSITE" id="PS51721"/>
    </source>
</evidence>
<comment type="cofactor">
    <cofactor evidence="3">
        <name>Zn(2+)</name>
        <dbReference type="ChEBI" id="CHEBI:29105"/>
    </cofactor>
    <text evidence="3">Binds 1 zinc ion per subunit.</text>
</comment>
<dbReference type="InterPro" id="IPR010914">
    <property type="entry name" value="RsgA_GTPase_dom"/>
</dbReference>
<feature type="domain" description="EngC GTPase" evidence="4">
    <location>
        <begin position="90"/>
        <end position="237"/>
    </location>
</feature>
<dbReference type="GO" id="GO:0042274">
    <property type="term" value="P:ribosomal small subunit biogenesis"/>
    <property type="evidence" value="ECO:0007669"/>
    <property type="project" value="UniProtKB-UniRule"/>
</dbReference>
<feature type="binding site" evidence="3">
    <location>
        <position position="263"/>
    </location>
    <ligand>
        <name>Zn(2+)</name>
        <dbReference type="ChEBI" id="CHEBI:29105"/>
    </ligand>
</feature>
<accession>A0A6J4LSL7</accession>
<keyword evidence="3" id="KW-0378">Hydrolase</keyword>
<keyword evidence="3" id="KW-0694">RNA-binding</keyword>
<keyword evidence="3" id="KW-0963">Cytoplasm</keyword>
<dbReference type="PANTHER" id="PTHR32120">
    <property type="entry name" value="SMALL RIBOSOMAL SUBUNIT BIOGENESIS GTPASE RSGA"/>
    <property type="match status" value="1"/>
</dbReference>
<dbReference type="EC" id="3.6.1.-" evidence="3"/>
<dbReference type="GO" id="GO:0005737">
    <property type="term" value="C:cytoplasm"/>
    <property type="evidence" value="ECO:0007669"/>
    <property type="project" value="UniProtKB-SubCell"/>
</dbReference>
<keyword evidence="3" id="KW-0690">Ribosome biogenesis</keyword>
<sequence>MPTLTGTVLLAQGGVYEIETPEGTVEASLRGRLKREERTGDKVVVGDVVDLGRGSGSGGEAWTIERVHDRRSVLARRAPGKAPRAKVIVANVDQVLIVFAAARPDPHLRMLDRFLVIAEAAELRPLIVVNKTDVEGEPAARALFAPYERAGYRVIYTAARQGVGVDALRDAICGRVSALARPSGVGKSSLLNVVQPGLGLRVSAVSEAVNKGRHTTVSAQLIPLECGGYVADTPGLREVGLWEVDLDQLHFYFPEFAALIDDCRFSSCTHIHEPGCAVRAAADSGELNASRYDSYRRMMLGEDED</sequence>
<evidence type="ECO:0000313" key="6">
    <source>
        <dbReference type="EMBL" id="CAA9338786.1"/>
    </source>
</evidence>
<dbReference type="SUPFAM" id="SSF52540">
    <property type="entry name" value="P-loop containing nucleoside triphosphate hydrolases"/>
    <property type="match status" value="1"/>
</dbReference>
<gene>
    <name evidence="3" type="primary">rsgA</name>
    <name evidence="6" type="ORF">AVDCRST_MAG68-2920</name>
</gene>
<keyword evidence="1 3" id="KW-0547">Nucleotide-binding</keyword>
<organism evidence="6">
    <name type="scientific">uncultured Gemmatimonadota bacterium</name>
    <dbReference type="NCBI Taxonomy" id="203437"/>
    <lineage>
        <taxon>Bacteria</taxon>
        <taxon>Pseudomonadati</taxon>
        <taxon>Gemmatimonadota</taxon>
        <taxon>environmental samples</taxon>
    </lineage>
</organism>
<keyword evidence="2 3" id="KW-0342">GTP-binding</keyword>
<dbReference type="NCBIfam" id="TIGR00157">
    <property type="entry name" value="ribosome small subunit-dependent GTPase A"/>
    <property type="match status" value="1"/>
</dbReference>
<evidence type="ECO:0000259" key="4">
    <source>
        <dbReference type="PROSITE" id="PS50936"/>
    </source>
</evidence>
<keyword evidence="3" id="KW-0862">Zinc</keyword>
<evidence type="ECO:0000256" key="3">
    <source>
        <dbReference type="HAMAP-Rule" id="MF_01820"/>
    </source>
</evidence>
<comment type="subcellular location">
    <subcellularLocation>
        <location evidence="3">Cytoplasm</location>
    </subcellularLocation>
</comment>
<reference evidence="6" key="1">
    <citation type="submission" date="2020-02" db="EMBL/GenBank/DDBJ databases">
        <authorList>
            <person name="Meier V. D."/>
        </authorList>
    </citation>
    <scope>NUCLEOTIDE SEQUENCE</scope>
    <source>
        <strain evidence="6">AVDCRST_MAG68</strain>
    </source>
</reference>
<dbReference type="AlphaFoldDB" id="A0A6J4LSL7"/>
<dbReference type="Gene3D" id="1.10.40.50">
    <property type="entry name" value="Probable gtpase engc, domain 3"/>
    <property type="match status" value="1"/>
</dbReference>
<feature type="binding site" evidence="3">
    <location>
        <position position="276"/>
    </location>
    <ligand>
        <name>Zn(2+)</name>
        <dbReference type="ChEBI" id="CHEBI:29105"/>
    </ligand>
</feature>
<dbReference type="InterPro" id="IPR004881">
    <property type="entry name" value="Ribosome_biogen_GTPase_RsgA"/>
</dbReference>
<dbReference type="GO" id="GO:0005525">
    <property type="term" value="F:GTP binding"/>
    <property type="evidence" value="ECO:0007669"/>
    <property type="project" value="UniProtKB-UniRule"/>
</dbReference>
<dbReference type="CDD" id="cd01854">
    <property type="entry name" value="YjeQ_EngC"/>
    <property type="match status" value="1"/>
</dbReference>
<comment type="subunit">
    <text evidence="3">Monomer. Associates with 30S ribosomal subunit, binds 16S rRNA.</text>
</comment>
<dbReference type="GO" id="GO:0003924">
    <property type="term" value="F:GTPase activity"/>
    <property type="evidence" value="ECO:0007669"/>
    <property type="project" value="UniProtKB-UniRule"/>
</dbReference>
<dbReference type="GO" id="GO:0046872">
    <property type="term" value="F:metal ion binding"/>
    <property type="evidence" value="ECO:0007669"/>
    <property type="project" value="UniProtKB-KW"/>
</dbReference>
<dbReference type="InterPro" id="IPR030378">
    <property type="entry name" value="G_CP_dom"/>
</dbReference>
<keyword evidence="3" id="KW-0699">rRNA-binding</keyword>
<dbReference type="PROSITE" id="PS50936">
    <property type="entry name" value="ENGC_GTPASE"/>
    <property type="match status" value="1"/>
</dbReference>
<dbReference type="InterPro" id="IPR012340">
    <property type="entry name" value="NA-bd_OB-fold"/>
</dbReference>
<dbReference type="Gene3D" id="3.40.50.300">
    <property type="entry name" value="P-loop containing nucleotide triphosphate hydrolases"/>
    <property type="match status" value="1"/>
</dbReference>
<feature type="domain" description="CP-type G" evidence="5">
    <location>
        <begin position="72"/>
        <end position="239"/>
    </location>
</feature>
<evidence type="ECO:0000256" key="1">
    <source>
        <dbReference type="ARBA" id="ARBA00022741"/>
    </source>
</evidence>
<protein>
    <recommendedName>
        <fullName evidence="3">Small ribosomal subunit biogenesis GTPase RsgA</fullName>
        <ecNumber evidence="3">3.6.1.-</ecNumber>
    </recommendedName>
</protein>
<dbReference type="GO" id="GO:0019843">
    <property type="term" value="F:rRNA binding"/>
    <property type="evidence" value="ECO:0007669"/>
    <property type="project" value="UniProtKB-KW"/>
</dbReference>
<feature type="binding site" evidence="3">
    <location>
        <begin position="130"/>
        <end position="133"/>
    </location>
    <ligand>
        <name>GTP</name>
        <dbReference type="ChEBI" id="CHEBI:37565"/>
    </ligand>
</feature>
<comment type="similarity">
    <text evidence="3">Belongs to the TRAFAC class YlqF/YawG GTPase family. RsgA subfamily.</text>
</comment>
<name>A0A6J4LSL7_9BACT</name>
<dbReference type="InterPro" id="IPR027417">
    <property type="entry name" value="P-loop_NTPase"/>
</dbReference>
<proteinExistence type="inferred from homology"/>
<feature type="binding site" evidence="3">
    <location>
        <position position="270"/>
    </location>
    <ligand>
        <name>Zn(2+)</name>
        <dbReference type="ChEBI" id="CHEBI:29105"/>
    </ligand>
</feature>
<comment type="function">
    <text evidence="3">One of several proteins that assist in the late maturation steps of the functional core of the 30S ribosomal subunit. Helps release RbfA from mature subunits. May play a role in the assembly of ribosomal proteins into the subunit. Circularly permuted GTPase that catalyzes slow GTP hydrolysis, GTPase activity is stimulated by the 30S ribosomal subunit.</text>
</comment>
<feature type="binding site" evidence="3">
    <location>
        <position position="268"/>
    </location>
    <ligand>
        <name>Zn(2+)</name>
        <dbReference type="ChEBI" id="CHEBI:29105"/>
    </ligand>
</feature>
<dbReference type="PROSITE" id="PS51721">
    <property type="entry name" value="G_CP"/>
    <property type="match status" value="1"/>
</dbReference>
<dbReference type="Pfam" id="PF03193">
    <property type="entry name" value="RsgA_GTPase"/>
    <property type="match status" value="1"/>
</dbReference>
<evidence type="ECO:0000256" key="2">
    <source>
        <dbReference type="ARBA" id="ARBA00023134"/>
    </source>
</evidence>
<dbReference type="EMBL" id="CADCTW010000134">
    <property type="protein sequence ID" value="CAA9338786.1"/>
    <property type="molecule type" value="Genomic_DNA"/>
</dbReference>